<dbReference type="Proteomes" id="UP001234602">
    <property type="component" value="Unassembled WGS sequence"/>
</dbReference>
<sequence>MIAGWKKEMSESIDTNEIKRFQTRSAGVNALLLENLEKKNVQITTANGVHAPPF</sequence>
<evidence type="ECO:0000313" key="2">
    <source>
        <dbReference type="Proteomes" id="UP001234602"/>
    </source>
</evidence>
<gene>
    <name evidence="1" type="ORF">QUF89_14915</name>
</gene>
<name>A0AAW7IPB0_9BACI</name>
<accession>A0AAW7IPB0</accession>
<comment type="caution">
    <text evidence="1">The sequence shown here is derived from an EMBL/GenBank/DDBJ whole genome shotgun (WGS) entry which is preliminary data.</text>
</comment>
<proteinExistence type="predicted"/>
<dbReference type="Gene3D" id="3.40.50.720">
    <property type="entry name" value="NAD(P)-binding Rossmann-like Domain"/>
    <property type="match status" value="1"/>
</dbReference>
<evidence type="ECO:0000313" key="1">
    <source>
        <dbReference type="EMBL" id="MDM5453467.1"/>
    </source>
</evidence>
<protein>
    <submittedName>
        <fullName evidence="1">Uncharacterized protein</fullName>
    </submittedName>
</protein>
<organism evidence="1 2">
    <name type="scientific">Peribacillus simplex</name>
    <dbReference type="NCBI Taxonomy" id="1478"/>
    <lineage>
        <taxon>Bacteria</taxon>
        <taxon>Bacillati</taxon>
        <taxon>Bacillota</taxon>
        <taxon>Bacilli</taxon>
        <taxon>Bacillales</taxon>
        <taxon>Bacillaceae</taxon>
        <taxon>Peribacillus</taxon>
    </lineage>
</organism>
<dbReference type="EMBL" id="JAUCEY010000008">
    <property type="protein sequence ID" value="MDM5453467.1"/>
    <property type="molecule type" value="Genomic_DNA"/>
</dbReference>
<dbReference type="AlphaFoldDB" id="A0AAW7IPB0"/>
<reference evidence="1" key="1">
    <citation type="submission" date="2023-06" db="EMBL/GenBank/DDBJ databases">
        <title>Comparative genomics of Bacillaceae isolates and their secondary metabolite potential.</title>
        <authorList>
            <person name="Song L."/>
            <person name="Nielsen L.J."/>
            <person name="Mohite O."/>
            <person name="Xu X."/>
            <person name="Weber T."/>
            <person name="Kovacs A.T."/>
        </authorList>
    </citation>
    <scope>NUCLEOTIDE SEQUENCE</scope>
    <source>
        <strain evidence="1">D8_B_37</strain>
    </source>
</reference>